<dbReference type="AlphaFoldDB" id="A0A8K0GFF4"/>
<evidence type="ECO:0000313" key="4">
    <source>
        <dbReference type="Proteomes" id="UP000801492"/>
    </source>
</evidence>
<dbReference type="Pfam" id="PF00059">
    <property type="entry name" value="Lectin_C"/>
    <property type="match status" value="3"/>
</dbReference>
<feature type="domain" description="C-type lectin" evidence="2">
    <location>
        <begin position="37"/>
        <end position="162"/>
    </location>
</feature>
<keyword evidence="4" id="KW-1185">Reference proteome</keyword>
<feature type="chain" id="PRO_5035443944" description="C-type lectin domain-containing protein" evidence="1">
    <location>
        <begin position="21"/>
        <end position="473"/>
    </location>
</feature>
<feature type="domain" description="C-type lectin" evidence="2">
    <location>
        <begin position="181"/>
        <end position="307"/>
    </location>
</feature>
<protein>
    <recommendedName>
        <fullName evidence="2">C-type lectin domain-containing protein</fullName>
    </recommendedName>
</protein>
<dbReference type="OrthoDB" id="6356110at2759"/>
<proteinExistence type="predicted"/>
<dbReference type="Proteomes" id="UP000801492">
    <property type="component" value="Unassembled WGS sequence"/>
</dbReference>
<feature type="domain" description="C-type lectin" evidence="2">
    <location>
        <begin position="321"/>
        <end position="448"/>
    </location>
</feature>
<evidence type="ECO:0000259" key="2">
    <source>
        <dbReference type="PROSITE" id="PS50041"/>
    </source>
</evidence>
<sequence>MTKNVAIFIFLQFSIQYCESTFLTPTEISEAEESFVLGETEYLMINVRVTWNEALIICESYRNGSLAILDTNDTRDFLGEALSETNLEMEDLWIGARAAEGTNEYTWINKDGVYRPDKYFIQRGNESFRSINRNCLGFARQFHDTAHFINLECNLKRPFICEKPYEKIYNGTMTTPDWIIIGKFKYGIFNDRKTWKQSVRECRRKHHAHLASFRNNDEVTIVGKFLLIGRPSLENAWIGGHYKNGDWRFIYDGLPLGEEPDPDTLYPPWRQDKIVKHAGCLLLDRHLANHPVFLEARCERRRSYICTKESHHVPDYSVIIIENTGYIIYYLKKNWEDALQQCIDHSGAFLVKVTTENIHDITYIMGENVTEVNHIWIGGKLTKNGANFYWVVDNEPIPPNNIDQDHYPPWYDNEYDQNYACLNMDRENHNRPLFYGAACETPQAFICQQPDISKLPKISPNARTSAKNISEKT</sequence>
<dbReference type="EMBL" id="VTPC01004453">
    <property type="protein sequence ID" value="KAF2897136.1"/>
    <property type="molecule type" value="Genomic_DNA"/>
</dbReference>
<keyword evidence="1" id="KW-0732">Signal</keyword>
<reference evidence="3" key="1">
    <citation type="submission" date="2019-08" db="EMBL/GenBank/DDBJ databases">
        <title>The genome of the North American firefly Photinus pyralis.</title>
        <authorList>
            <consortium name="Photinus pyralis genome working group"/>
            <person name="Fallon T.R."/>
            <person name="Sander Lower S.E."/>
            <person name="Weng J.-K."/>
        </authorList>
    </citation>
    <scope>NUCLEOTIDE SEQUENCE</scope>
    <source>
        <strain evidence="3">TRF0915ILg1</strain>
        <tissue evidence="3">Whole body</tissue>
    </source>
</reference>
<dbReference type="PROSITE" id="PS50041">
    <property type="entry name" value="C_TYPE_LECTIN_2"/>
    <property type="match status" value="3"/>
</dbReference>
<evidence type="ECO:0000256" key="1">
    <source>
        <dbReference type="SAM" id="SignalP"/>
    </source>
</evidence>
<dbReference type="InterPro" id="IPR001304">
    <property type="entry name" value="C-type_lectin-like"/>
</dbReference>
<dbReference type="SMART" id="SM00034">
    <property type="entry name" value="CLECT"/>
    <property type="match status" value="3"/>
</dbReference>
<feature type="signal peptide" evidence="1">
    <location>
        <begin position="1"/>
        <end position="20"/>
    </location>
</feature>
<dbReference type="PANTHER" id="PTHR45710">
    <property type="entry name" value="C-TYPE LECTIN DOMAIN-CONTAINING PROTEIN 180"/>
    <property type="match status" value="1"/>
</dbReference>
<dbReference type="InterPro" id="IPR016187">
    <property type="entry name" value="CTDL_fold"/>
</dbReference>
<accession>A0A8K0GFF4</accession>
<organism evidence="3 4">
    <name type="scientific">Ignelater luminosus</name>
    <name type="common">Cucubano</name>
    <name type="synonym">Pyrophorus luminosus</name>
    <dbReference type="NCBI Taxonomy" id="2038154"/>
    <lineage>
        <taxon>Eukaryota</taxon>
        <taxon>Metazoa</taxon>
        <taxon>Ecdysozoa</taxon>
        <taxon>Arthropoda</taxon>
        <taxon>Hexapoda</taxon>
        <taxon>Insecta</taxon>
        <taxon>Pterygota</taxon>
        <taxon>Neoptera</taxon>
        <taxon>Endopterygota</taxon>
        <taxon>Coleoptera</taxon>
        <taxon>Polyphaga</taxon>
        <taxon>Elateriformia</taxon>
        <taxon>Elateroidea</taxon>
        <taxon>Elateridae</taxon>
        <taxon>Agrypninae</taxon>
        <taxon>Pyrophorini</taxon>
        <taxon>Ignelater</taxon>
    </lineage>
</organism>
<dbReference type="Gene3D" id="3.10.100.10">
    <property type="entry name" value="Mannose-Binding Protein A, subunit A"/>
    <property type="match status" value="3"/>
</dbReference>
<dbReference type="SUPFAM" id="SSF56436">
    <property type="entry name" value="C-type lectin-like"/>
    <property type="match status" value="3"/>
</dbReference>
<dbReference type="InterPro" id="IPR016186">
    <property type="entry name" value="C-type_lectin-like/link_sf"/>
</dbReference>
<dbReference type="PANTHER" id="PTHR45710:SF36">
    <property type="entry name" value="C-TYPE LECTIN DOMAIN-CONTAINING PROTEIN"/>
    <property type="match status" value="1"/>
</dbReference>
<evidence type="ECO:0000313" key="3">
    <source>
        <dbReference type="EMBL" id="KAF2897136.1"/>
    </source>
</evidence>
<gene>
    <name evidence="3" type="ORF">ILUMI_09038</name>
</gene>
<name>A0A8K0GFF4_IGNLU</name>
<dbReference type="CDD" id="cd00037">
    <property type="entry name" value="CLECT"/>
    <property type="match status" value="2"/>
</dbReference>
<comment type="caution">
    <text evidence="3">The sequence shown here is derived from an EMBL/GenBank/DDBJ whole genome shotgun (WGS) entry which is preliminary data.</text>
</comment>
<dbReference type="InterPro" id="IPR050828">
    <property type="entry name" value="C-type_lectin/matrix_domain"/>
</dbReference>